<dbReference type="SUPFAM" id="SSF50969">
    <property type="entry name" value="YVTN repeat-like/Quinoprotein amine dehydrogenase"/>
    <property type="match status" value="1"/>
</dbReference>
<evidence type="ECO:0000313" key="3">
    <source>
        <dbReference type="Proteomes" id="UP001595906"/>
    </source>
</evidence>
<evidence type="ECO:0000313" key="2">
    <source>
        <dbReference type="EMBL" id="MFC4231362.1"/>
    </source>
</evidence>
<dbReference type="InterPro" id="IPR051200">
    <property type="entry name" value="Host-pathogen_enzymatic-act"/>
</dbReference>
<reference evidence="3" key="1">
    <citation type="journal article" date="2019" name="Int. J. Syst. Evol. Microbiol.">
        <title>The Global Catalogue of Microorganisms (GCM) 10K type strain sequencing project: providing services to taxonomists for standard genome sequencing and annotation.</title>
        <authorList>
            <consortium name="The Broad Institute Genomics Platform"/>
            <consortium name="The Broad Institute Genome Sequencing Center for Infectious Disease"/>
            <person name="Wu L."/>
            <person name="Ma J."/>
        </authorList>
    </citation>
    <scope>NUCLEOTIDE SEQUENCE [LARGE SCALE GENOMIC DNA]</scope>
    <source>
        <strain evidence="3">CECT 8010</strain>
    </source>
</reference>
<dbReference type="InterPro" id="IPR011044">
    <property type="entry name" value="Quino_amine_DH_bsu"/>
</dbReference>
<evidence type="ECO:0000256" key="1">
    <source>
        <dbReference type="SAM" id="SignalP"/>
    </source>
</evidence>
<proteinExistence type="predicted"/>
<dbReference type="Gene3D" id="3.40.720.10">
    <property type="entry name" value="Alkaline Phosphatase, subunit A"/>
    <property type="match status" value="1"/>
</dbReference>
<feature type="signal peptide" evidence="1">
    <location>
        <begin position="1"/>
        <end position="20"/>
    </location>
</feature>
<gene>
    <name evidence="2" type="ORF">ACFOW1_05640</name>
</gene>
<dbReference type="InterPro" id="IPR015943">
    <property type="entry name" value="WD40/YVTN_repeat-like_dom_sf"/>
</dbReference>
<dbReference type="InterPro" id="IPR017850">
    <property type="entry name" value="Alkaline_phosphatase_core_sf"/>
</dbReference>
<comment type="caution">
    <text evidence="2">The sequence shown here is derived from an EMBL/GenBank/DDBJ whole genome shotgun (WGS) entry which is preliminary data.</text>
</comment>
<name>A0ABV8PTM2_9BACT</name>
<organism evidence="2 3">
    <name type="scientific">Parasediminibacterium paludis</name>
    <dbReference type="NCBI Taxonomy" id="908966"/>
    <lineage>
        <taxon>Bacteria</taxon>
        <taxon>Pseudomonadati</taxon>
        <taxon>Bacteroidota</taxon>
        <taxon>Chitinophagia</taxon>
        <taxon>Chitinophagales</taxon>
        <taxon>Chitinophagaceae</taxon>
        <taxon>Parasediminibacterium</taxon>
    </lineage>
</organism>
<dbReference type="Proteomes" id="UP001595906">
    <property type="component" value="Unassembled WGS sequence"/>
</dbReference>
<dbReference type="PANTHER" id="PTHR47197:SF3">
    <property type="entry name" value="DIHYDRO-HEME D1 DEHYDROGENASE"/>
    <property type="match status" value="1"/>
</dbReference>
<dbReference type="PANTHER" id="PTHR47197">
    <property type="entry name" value="PROTEIN NIRF"/>
    <property type="match status" value="1"/>
</dbReference>
<keyword evidence="3" id="KW-1185">Reference proteome</keyword>
<feature type="chain" id="PRO_5046006059" evidence="1">
    <location>
        <begin position="21"/>
        <end position="924"/>
    </location>
</feature>
<protein>
    <submittedName>
        <fullName evidence="2">Phosphoesterase</fullName>
    </submittedName>
</protein>
<keyword evidence="1" id="KW-0732">Signal</keyword>
<dbReference type="Gene3D" id="2.130.10.10">
    <property type="entry name" value="YVTN repeat-like/Quinoprotein amine dehydrogenase"/>
    <property type="match status" value="2"/>
</dbReference>
<dbReference type="SUPFAM" id="SSF53649">
    <property type="entry name" value="Alkaline phosphatase-like"/>
    <property type="match status" value="1"/>
</dbReference>
<dbReference type="EMBL" id="JBHSDC010000003">
    <property type="protein sequence ID" value="MFC4231362.1"/>
    <property type="molecule type" value="Genomic_DNA"/>
</dbReference>
<accession>A0ABV8PTM2</accession>
<dbReference type="RefSeq" id="WP_379012781.1">
    <property type="nucleotide sequence ID" value="NZ_JBHSDC010000003.1"/>
</dbReference>
<sequence length="924" mass="102028">MTKISCLAATLLVASFCAFGQQKSVTVLQVPAKNQFCKIDEKGLSILPSGRFVTPAGEMIRISHDPFGMAISPDGKKAVTLHNGVFTIIDIATMQDTRVPSYNRKLTSQLAHQPLAGSTFSNDSMLVQKVISSPLPNGSFLGVAFAPDSKTVYLSGGDNGAVIVYDIEHFKRIDSISLNGKVGNIDFDDSFTSDLLLNNNELLILDRGNFRLVRYDLTNKKITASIPAGRQPFGLAISADKTMAFVANVGAYAYPLIKGATKSNYDSLMIPYHPYGDNTKEAREGTRIEGRDIPGVGSPNAPEAMSVFAINLTTNKVVDKFKTGYQVGEMIEEAEVVGGASPNSIAVGKHYAYVTNATNDNISIIDYKQHKLLGHIAIKADARIDKHRGLLPFGITLSKDEKTLYVALLGFNAVAVIDVATKTTKGLIPTGWGPTRVLLSKDEKELYVITCRGLGAGPNGGAGFKAPIQGTYIGDIQLGSFQKIALPTTEALAAYTKQVISNTFEVITKVDDGTNPLPLLPGSSKSPIKYIVYITKENRTYDEVLGQLQNANGDSTLAKFGVNCEYTLPDILRPKMKNMRVSPNHHKLAKTFSFSDNFYCDSDASIHGHHWMMGVVPNEWVEANSDVSKTTKLFSNAPGRRFPGSTGSMDPEDYAETGGLWEALERKHINFYNFGEANETAHVREEWMDTATGAAHGVMVPMQKALFTRTSHNYAGFNTNIPDQFRMKQFEEEFTKKWLTGKQAMPSLITMQVPNDHGAGVRPQDGYPYRSSFMADNDLAVGRILHFLSRTKYWKNMLVIVTEDDPQGGVDHVDAHRSILMMAGPYVKRGYVSHTHANFGSILKTIYNILDVPYVNQYDVTASLLQDFFTNKPDFTPYTLEQHDPRVFDVDLAMKKYHQQIDWRKIMQGPSMDKVEDIKKEFNK</sequence>